<proteinExistence type="predicted"/>
<dbReference type="RefSeq" id="WP_138786090.1">
    <property type="nucleotide sequence ID" value="NZ_JBHEEQ010000009.1"/>
</dbReference>
<organism evidence="1 2">
    <name type="scientific">Brucella haematophila</name>
    <dbReference type="NCBI Taxonomy" id="419474"/>
    <lineage>
        <taxon>Bacteria</taxon>
        <taxon>Pseudomonadati</taxon>
        <taxon>Pseudomonadota</taxon>
        <taxon>Alphaproteobacteria</taxon>
        <taxon>Hyphomicrobiales</taxon>
        <taxon>Brucellaceae</taxon>
        <taxon>Brucella/Ochrobactrum group</taxon>
        <taxon>Brucella</taxon>
    </lineage>
</organism>
<reference evidence="1 2" key="1">
    <citation type="submission" date="2020-03" db="EMBL/GenBank/DDBJ databases">
        <title>Whole genome sequencing of clinical and environmental type strains of Ochrobactrum.</title>
        <authorList>
            <person name="Dharne M."/>
        </authorList>
    </citation>
    <scope>NUCLEOTIDE SEQUENCE [LARGE SCALE GENOMIC DNA]</scope>
    <source>
        <strain evidence="1 2">CIP 109452</strain>
    </source>
</reference>
<dbReference type="EMBL" id="JAAVLN010000002">
    <property type="protein sequence ID" value="NKC03865.1"/>
    <property type="molecule type" value="Genomic_DNA"/>
</dbReference>
<protein>
    <submittedName>
        <fullName evidence="1">Uncharacterized protein</fullName>
    </submittedName>
</protein>
<sequence length="86" mass="9659">MRSFASIPPTIWKTDLKKLRGDLEAIAVYYHLTTSHHSTMIGIYPLNIEYLALDIGIPLEGAWKGLQRVIEAGIASYDSEAELVWV</sequence>
<dbReference type="Proteomes" id="UP000704467">
    <property type="component" value="Unassembled WGS sequence"/>
</dbReference>
<evidence type="ECO:0000313" key="2">
    <source>
        <dbReference type="Proteomes" id="UP000704467"/>
    </source>
</evidence>
<accession>A0ABX1DP66</accession>
<comment type="caution">
    <text evidence="1">The sequence shown here is derived from an EMBL/GenBank/DDBJ whole genome shotgun (WGS) entry which is preliminary data.</text>
</comment>
<keyword evidence="2" id="KW-1185">Reference proteome</keyword>
<evidence type="ECO:0000313" key="1">
    <source>
        <dbReference type="EMBL" id="NKC03865.1"/>
    </source>
</evidence>
<gene>
    <name evidence="1" type="ORF">HED55_13070</name>
</gene>
<name>A0ABX1DP66_9HYPH</name>